<dbReference type="Proteomes" id="UP001497416">
    <property type="component" value="Unassembled WGS sequence"/>
</dbReference>
<feature type="transmembrane region" description="Helical" evidence="1">
    <location>
        <begin position="37"/>
        <end position="57"/>
    </location>
</feature>
<keyword evidence="1" id="KW-0812">Transmembrane</keyword>
<accession>A0ABM9P0I1</accession>
<evidence type="ECO:0000313" key="2">
    <source>
        <dbReference type="EMBL" id="CAL2086029.1"/>
    </source>
</evidence>
<keyword evidence="3" id="KW-1185">Reference proteome</keyword>
<dbReference type="EMBL" id="CAXIXY010000004">
    <property type="protein sequence ID" value="CAL2086029.1"/>
    <property type="molecule type" value="Genomic_DNA"/>
</dbReference>
<sequence>MPSKKFIKIVLIASLALVLINLFLIDLDNLTDLKINLSKYLGVLSMSLNALAMLITLRKMNKEEQN</sequence>
<keyword evidence="1" id="KW-0472">Membrane</keyword>
<proteinExistence type="predicted"/>
<keyword evidence="1" id="KW-1133">Transmembrane helix</keyword>
<gene>
    <name evidence="2" type="ORF">T190607A01A_20572</name>
</gene>
<evidence type="ECO:0000313" key="3">
    <source>
        <dbReference type="Proteomes" id="UP001497416"/>
    </source>
</evidence>
<name>A0ABM9P0I1_9FLAO</name>
<evidence type="ECO:0000256" key="1">
    <source>
        <dbReference type="SAM" id="Phobius"/>
    </source>
</evidence>
<organism evidence="2 3">
    <name type="scientific">Tenacibaculum platacis</name>
    <dbReference type="NCBI Taxonomy" id="3137852"/>
    <lineage>
        <taxon>Bacteria</taxon>
        <taxon>Pseudomonadati</taxon>
        <taxon>Bacteroidota</taxon>
        <taxon>Flavobacteriia</taxon>
        <taxon>Flavobacteriales</taxon>
        <taxon>Flavobacteriaceae</taxon>
        <taxon>Tenacibaculum</taxon>
    </lineage>
</organism>
<comment type="caution">
    <text evidence="2">The sequence shown here is derived from an EMBL/GenBank/DDBJ whole genome shotgun (WGS) entry which is preliminary data.</text>
</comment>
<dbReference type="RefSeq" id="WP_348712127.1">
    <property type="nucleotide sequence ID" value="NZ_CAXIXW010000015.1"/>
</dbReference>
<feature type="transmembrane region" description="Helical" evidence="1">
    <location>
        <begin position="7"/>
        <end position="25"/>
    </location>
</feature>
<protein>
    <submittedName>
        <fullName evidence="2">Uncharacterized protein</fullName>
    </submittedName>
</protein>
<reference evidence="2 3" key="1">
    <citation type="submission" date="2024-05" db="EMBL/GenBank/DDBJ databases">
        <authorList>
            <person name="Duchaud E."/>
        </authorList>
    </citation>
    <scope>NUCLEOTIDE SEQUENCE [LARGE SCALE GENOMIC DNA]</scope>
    <source>
        <strain evidence="2">Ena-SAMPLE-TAB-13-05-2024-13:56:06:370-140302</strain>
    </source>
</reference>